<evidence type="ECO:0000256" key="1">
    <source>
        <dbReference type="SAM" id="MobiDB-lite"/>
    </source>
</evidence>
<gene>
    <name evidence="2" type="ORF">CTOB1V02_LOCUS16320</name>
</gene>
<feature type="non-terminal residue" evidence="2">
    <location>
        <position position="1"/>
    </location>
</feature>
<sequence>WYRKKPKRPTAKQVVQFIEREVEVKEESQRSIPLPVNPSIPSLPDHLPSLNQASARPQKKASSFSATSALPVSSPSCSDRKRNKCVACQGSVHAIAKCQPFLDLSPYDRANLVRHRLCTNCLGPHHLRDCHSRGLTKGFRQIANLLTVIRQVTRRLHRHATLPFPLLMPDTSTWKT</sequence>
<reference evidence="2" key="1">
    <citation type="submission" date="2020-11" db="EMBL/GenBank/DDBJ databases">
        <authorList>
            <person name="Tran Van P."/>
        </authorList>
    </citation>
    <scope>NUCLEOTIDE SEQUENCE</scope>
</reference>
<dbReference type="EMBL" id="OB702730">
    <property type="protein sequence ID" value="CAD7238505.1"/>
    <property type="molecule type" value="Genomic_DNA"/>
</dbReference>
<dbReference type="AlphaFoldDB" id="A0A7R8WX44"/>
<evidence type="ECO:0000313" key="2">
    <source>
        <dbReference type="EMBL" id="CAD7238505.1"/>
    </source>
</evidence>
<organism evidence="2">
    <name type="scientific">Cyprideis torosa</name>
    <dbReference type="NCBI Taxonomy" id="163714"/>
    <lineage>
        <taxon>Eukaryota</taxon>
        <taxon>Metazoa</taxon>
        <taxon>Ecdysozoa</taxon>
        <taxon>Arthropoda</taxon>
        <taxon>Crustacea</taxon>
        <taxon>Oligostraca</taxon>
        <taxon>Ostracoda</taxon>
        <taxon>Podocopa</taxon>
        <taxon>Podocopida</taxon>
        <taxon>Cytherocopina</taxon>
        <taxon>Cytheroidea</taxon>
        <taxon>Cytherideidae</taxon>
        <taxon>Cyprideis</taxon>
    </lineage>
</organism>
<accession>A0A7R8WX44</accession>
<feature type="compositionally biased region" description="Polar residues" evidence="1">
    <location>
        <begin position="49"/>
        <end position="77"/>
    </location>
</feature>
<name>A0A7R8WX44_9CRUS</name>
<dbReference type="OrthoDB" id="5987340at2759"/>
<feature type="region of interest" description="Disordered" evidence="1">
    <location>
        <begin position="25"/>
        <end position="81"/>
    </location>
</feature>
<proteinExistence type="predicted"/>
<protein>
    <submittedName>
        <fullName evidence="2">Uncharacterized protein</fullName>
    </submittedName>
</protein>